<accession>A0A7S1PI83</accession>
<feature type="region of interest" description="Disordered" evidence="1">
    <location>
        <begin position="52"/>
        <end position="168"/>
    </location>
</feature>
<evidence type="ECO:0000313" key="2">
    <source>
        <dbReference type="EMBL" id="CAD9083807.1"/>
    </source>
</evidence>
<protein>
    <submittedName>
        <fullName evidence="2">Uncharacterized protein</fullName>
    </submittedName>
</protein>
<feature type="compositionally biased region" description="Low complexity" evidence="1">
    <location>
        <begin position="290"/>
        <end position="301"/>
    </location>
</feature>
<proteinExistence type="predicted"/>
<reference evidence="2" key="1">
    <citation type="submission" date="2021-01" db="EMBL/GenBank/DDBJ databases">
        <authorList>
            <person name="Corre E."/>
            <person name="Pelletier E."/>
            <person name="Niang G."/>
            <person name="Scheremetjew M."/>
            <person name="Finn R."/>
            <person name="Kale V."/>
            <person name="Holt S."/>
            <person name="Cochrane G."/>
            <person name="Meng A."/>
            <person name="Brown T."/>
            <person name="Cohen L."/>
        </authorList>
    </citation>
    <scope>NUCLEOTIDE SEQUENCE</scope>
    <source>
        <strain evidence="2">WS</strain>
    </source>
</reference>
<name>A0A7S1PI83_9EUKA</name>
<feature type="region of interest" description="Disordered" evidence="1">
    <location>
        <begin position="186"/>
        <end position="218"/>
    </location>
</feature>
<gene>
    <name evidence="2" type="ORF">PCOS0759_LOCUS7061</name>
</gene>
<feature type="compositionally biased region" description="Basic and acidic residues" evidence="1">
    <location>
        <begin position="67"/>
        <end position="79"/>
    </location>
</feature>
<feature type="compositionally biased region" description="Low complexity" evidence="1">
    <location>
        <begin position="133"/>
        <end position="142"/>
    </location>
</feature>
<feature type="compositionally biased region" description="Polar residues" evidence="1">
    <location>
        <begin position="331"/>
        <end position="348"/>
    </location>
</feature>
<feature type="region of interest" description="Disordered" evidence="1">
    <location>
        <begin position="558"/>
        <end position="626"/>
    </location>
</feature>
<feature type="compositionally biased region" description="Polar residues" evidence="1">
    <location>
        <begin position="121"/>
        <end position="132"/>
    </location>
</feature>
<feature type="region of interest" description="Disordered" evidence="1">
    <location>
        <begin position="266"/>
        <end position="361"/>
    </location>
</feature>
<organism evidence="2">
    <name type="scientific">Percolomonas cosmopolitus</name>
    <dbReference type="NCBI Taxonomy" id="63605"/>
    <lineage>
        <taxon>Eukaryota</taxon>
        <taxon>Discoba</taxon>
        <taxon>Heterolobosea</taxon>
        <taxon>Tetramitia</taxon>
        <taxon>Eutetramitia</taxon>
        <taxon>Percolomonadidae</taxon>
        <taxon>Percolomonas</taxon>
    </lineage>
</organism>
<dbReference type="AlphaFoldDB" id="A0A7S1PI83"/>
<feature type="compositionally biased region" description="Low complexity" evidence="1">
    <location>
        <begin position="105"/>
        <end position="120"/>
    </location>
</feature>
<evidence type="ECO:0000256" key="1">
    <source>
        <dbReference type="SAM" id="MobiDB-lite"/>
    </source>
</evidence>
<dbReference type="EMBL" id="HBGD01008586">
    <property type="protein sequence ID" value="CAD9083807.1"/>
    <property type="molecule type" value="Transcribed_RNA"/>
</dbReference>
<sequence length="626" mass="69531">MSSKKASNNQRLESVSTQALGNDGATISHYKIQQPSAFQFTCFTENDMEALYGGKKTTTRRKLMKQKRLEQQQKEENKRKTTKSRKKNADAVSSGEGNANVAEASSKNKNNKSSPSSGSGTTQKDTSRNSAAQQQQETTVTTRAGKAYNLRNNDGAQNEDHQSTDSDVQVVPTAYAGLASYSMDAPSADASGAAGQGAVHGGPQNHHHNGDSAPHAPHAHKYYQDQYAHYGAPPPQQHLLMPNRHQMRKRSYDDTFHQEYQDNLYQQQHEHDTHSPYPSHLHSTVPPPHYSSQHHSPQPWQRSKSVPTIDERQAAYFRDHPGPSYDPHSTPAGNGSPHPQQYAGNGTPPNMPPHHMKNRHTQNVSTVYDRRLRRRLSLTEECDPEDSYPSYASGRRYSEDVSVHSPVHGPNDSPYNSNYNHPHHHLRRASMPSSTLTGYSNHHVGSQYSPYPHVEQRRSSVSSLIGPGFRDISLNEAADKSHEEWFRQYKRPLPHVDETLHNDLAKFKFGGGASSDSLDESADQGVVEIKFDDDPDLSSPRTCDTVPSDEIYEQRANAADADNQPPVGAQNGAGESAGAQNHNAMMGMSRRRSGFVPDLNPPPPEDTESPHYMPPKLPSVHELLRQ</sequence>
<feature type="compositionally biased region" description="Basic and acidic residues" evidence="1">
    <location>
        <begin position="309"/>
        <end position="321"/>
    </location>
</feature>
<feature type="compositionally biased region" description="Basic residues" evidence="1">
    <location>
        <begin position="57"/>
        <end position="66"/>
    </location>
</feature>
<feature type="region of interest" description="Disordered" evidence="1">
    <location>
        <begin position="529"/>
        <end position="548"/>
    </location>
</feature>